<name>A0ABQ5B3U9_9ASTR</name>
<feature type="region of interest" description="Disordered" evidence="1">
    <location>
        <begin position="565"/>
        <end position="620"/>
    </location>
</feature>
<feature type="compositionally biased region" description="Basic and acidic residues" evidence="1">
    <location>
        <begin position="584"/>
        <end position="593"/>
    </location>
</feature>
<dbReference type="Proteomes" id="UP001151760">
    <property type="component" value="Unassembled WGS sequence"/>
</dbReference>
<sequence>MARDSDDALVCCVENTAEDRIMDSGALFHATYCKEELERFKLRSGKVHLADDKTLDIAGIGDVLDKEGYHVGFGYQQWKVTKGSLVVAHGNKRGSLYMVEYTSRGLAQLLMVDIYFYKPGGLGKQRKLSFMMLEKTRKLQSRSCGRYNANLQFGVAERLSQTFRAKSTRIRVEAPKMLWEDSVSMTYLIYCIPYFSIGFRIPEEEWRGKDTSLAHLKMKYDTTFGIRRVTRLSKAEILHLWTQFIEPENDSIVTEHGLSSEITQSPGGSSNTSEGSKNSGIFEDSGRSDEEYSKDGASSKEGGFETPQVRRSNTKSRALVRKEGITKIMDNLGIFQPTLRTVTEAEGTTEGGKQNIKKSKSWKIGEIKYRQSITCWNYNQKRQFHNQCLKLVASRDKEVNMARDSDDALVCCIENTAEDRIMDSGTLFHATYCKEELERFKLRSGKVHLADDKTLDIAGIGDVVLKTSFGTSGLGKQRKLSFMMLEKTRKLQSRSCGRAKSTGIRVEAPKMLWEDSVSTTYLIYRIPYFPIGLRIPKEEWQGKDTSLTHLKERRHDKDYGCSRLKKSRMAGKGSGYQQKGRKPSQNDKTEHGMEITVQNQGQSPKMTKSESILKNQQSNRSRNRRILLDAILTHLMG</sequence>
<evidence type="ECO:0000313" key="3">
    <source>
        <dbReference type="Proteomes" id="UP001151760"/>
    </source>
</evidence>
<evidence type="ECO:0000256" key="1">
    <source>
        <dbReference type="SAM" id="MobiDB-lite"/>
    </source>
</evidence>
<feature type="compositionally biased region" description="Polar residues" evidence="1">
    <location>
        <begin position="260"/>
        <end position="279"/>
    </location>
</feature>
<reference evidence="2" key="2">
    <citation type="submission" date="2022-01" db="EMBL/GenBank/DDBJ databases">
        <authorList>
            <person name="Yamashiro T."/>
            <person name="Shiraishi A."/>
            <person name="Satake H."/>
            <person name="Nakayama K."/>
        </authorList>
    </citation>
    <scope>NUCLEOTIDE SEQUENCE</scope>
</reference>
<feature type="compositionally biased region" description="Basic and acidic residues" evidence="1">
    <location>
        <begin position="284"/>
        <end position="298"/>
    </location>
</feature>
<protein>
    <recommendedName>
        <fullName evidence="4">Retrovirus-related Pol polyprotein from transposon TNT 1-94</fullName>
    </recommendedName>
</protein>
<reference evidence="2" key="1">
    <citation type="journal article" date="2022" name="Int. J. Mol. Sci.">
        <title>Draft Genome of Tanacetum Coccineum: Genomic Comparison of Closely Related Tanacetum-Family Plants.</title>
        <authorList>
            <person name="Yamashiro T."/>
            <person name="Shiraishi A."/>
            <person name="Nakayama K."/>
            <person name="Satake H."/>
        </authorList>
    </citation>
    <scope>NUCLEOTIDE SEQUENCE</scope>
</reference>
<comment type="caution">
    <text evidence="2">The sequence shown here is derived from an EMBL/GenBank/DDBJ whole genome shotgun (WGS) entry which is preliminary data.</text>
</comment>
<organism evidence="2 3">
    <name type="scientific">Tanacetum coccineum</name>
    <dbReference type="NCBI Taxonomy" id="301880"/>
    <lineage>
        <taxon>Eukaryota</taxon>
        <taxon>Viridiplantae</taxon>
        <taxon>Streptophyta</taxon>
        <taxon>Embryophyta</taxon>
        <taxon>Tracheophyta</taxon>
        <taxon>Spermatophyta</taxon>
        <taxon>Magnoliopsida</taxon>
        <taxon>eudicotyledons</taxon>
        <taxon>Gunneridae</taxon>
        <taxon>Pentapetalae</taxon>
        <taxon>asterids</taxon>
        <taxon>campanulids</taxon>
        <taxon>Asterales</taxon>
        <taxon>Asteraceae</taxon>
        <taxon>Asteroideae</taxon>
        <taxon>Anthemideae</taxon>
        <taxon>Anthemidinae</taxon>
        <taxon>Tanacetum</taxon>
    </lineage>
</organism>
<keyword evidence="3" id="KW-1185">Reference proteome</keyword>
<evidence type="ECO:0000313" key="2">
    <source>
        <dbReference type="EMBL" id="GJT08974.1"/>
    </source>
</evidence>
<feature type="compositionally biased region" description="Polar residues" evidence="1">
    <location>
        <begin position="596"/>
        <end position="614"/>
    </location>
</feature>
<gene>
    <name evidence="2" type="ORF">Tco_0843436</name>
</gene>
<evidence type="ECO:0008006" key="4">
    <source>
        <dbReference type="Google" id="ProtNLM"/>
    </source>
</evidence>
<accession>A0ABQ5B3U9</accession>
<feature type="region of interest" description="Disordered" evidence="1">
    <location>
        <begin position="257"/>
        <end position="317"/>
    </location>
</feature>
<proteinExistence type="predicted"/>
<dbReference type="EMBL" id="BQNB010012872">
    <property type="protein sequence ID" value="GJT08974.1"/>
    <property type="molecule type" value="Genomic_DNA"/>
</dbReference>